<dbReference type="GeneID" id="70184219"/>
<dbReference type="Proteomes" id="UP000756346">
    <property type="component" value="Unassembled WGS sequence"/>
</dbReference>
<dbReference type="RefSeq" id="XP_046008976.1">
    <property type="nucleotide sequence ID" value="XM_046154673.1"/>
</dbReference>
<feature type="region of interest" description="Disordered" evidence="1">
    <location>
        <begin position="36"/>
        <end position="56"/>
    </location>
</feature>
<keyword evidence="3" id="KW-1185">Reference proteome</keyword>
<evidence type="ECO:0000313" key="2">
    <source>
        <dbReference type="EMBL" id="KAH7025759.1"/>
    </source>
</evidence>
<evidence type="ECO:0000256" key="1">
    <source>
        <dbReference type="SAM" id="MobiDB-lite"/>
    </source>
</evidence>
<protein>
    <submittedName>
        <fullName evidence="2">Uncharacterized protein</fullName>
    </submittedName>
</protein>
<reference evidence="2" key="1">
    <citation type="journal article" date="2021" name="Nat. Commun.">
        <title>Genetic determinants of endophytism in the Arabidopsis root mycobiome.</title>
        <authorList>
            <person name="Mesny F."/>
            <person name="Miyauchi S."/>
            <person name="Thiergart T."/>
            <person name="Pickel B."/>
            <person name="Atanasova L."/>
            <person name="Karlsson M."/>
            <person name="Huettel B."/>
            <person name="Barry K.W."/>
            <person name="Haridas S."/>
            <person name="Chen C."/>
            <person name="Bauer D."/>
            <person name="Andreopoulos W."/>
            <person name="Pangilinan J."/>
            <person name="LaButti K."/>
            <person name="Riley R."/>
            <person name="Lipzen A."/>
            <person name="Clum A."/>
            <person name="Drula E."/>
            <person name="Henrissat B."/>
            <person name="Kohler A."/>
            <person name="Grigoriev I.V."/>
            <person name="Martin F.M."/>
            <person name="Hacquard S."/>
        </authorList>
    </citation>
    <scope>NUCLEOTIDE SEQUENCE</scope>
    <source>
        <strain evidence="2">MPI-CAGE-CH-0230</strain>
    </source>
</reference>
<dbReference type="AlphaFoldDB" id="A0A9P8XZ00"/>
<accession>A0A9P8XZ00</accession>
<gene>
    <name evidence="2" type="ORF">B0I36DRAFT_329076</name>
</gene>
<dbReference type="EMBL" id="JAGTJQ010000008">
    <property type="protein sequence ID" value="KAH7025759.1"/>
    <property type="molecule type" value="Genomic_DNA"/>
</dbReference>
<organism evidence="2 3">
    <name type="scientific">Microdochium trichocladiopsis</name>
    <dbReference type="NCBI Taxonomy" id="1682393"/>
    <lineage>
        <taxon>Eukaryota</taxon>
        <taxon>Fungi</taxon>
        <taxon>Dikarya</taxon>
        <taxon>Ascomycota</taxon>
        <taxon>Pezizomycotina</taxon>
        <taxon>Sordariomycetes</taxon>
        <taxon>Xylariomycetidae</taxon>
        <taxon>Xylariales</taxon>
        <taxon>Microdochiaceae</taxon>
        <taxon>Microdochium</taxon>
    </lineage>
</organism>
<name>A0A9P8XZ00_9PEZI</name>
<comment type="caution">
    <text evidence="2">The sequence shown here is derived from an EMBL/GenBank/DDBJ whole genome shotgun (WGS) entry which is preliminary data.</text>
</comment>
<proteinExistence type="predicted"/>
<evidence type="ECO:0000313" key="3">
    <source>
        <dbReference type="Proteomes" id="UP000756346"/>
    </source>
</evidence>
<sequence>MFCLGFSWSIICNGKRTLQLMCLPVAHDLDRHCITHSSSREHPGPDSPTIRQPQQA</sequence>